<evidence type="ECO:0000256" key="7">
    <source>
        <dbReference type="ARBA" id="ARBA00023288"/>
    </source>
</evidence>
<dbReference type="PANTHER" id="PTHR22883:SF43">
    <property type="entry name" value="PALMITOYLTRANSFERASE APP"/>
    <property type="match status" value="1"/>
</dbReference>
<evidence type="ECO:0000256" key="6">
    <source>
        <dbReference type="ARBA" id="ARBA00023139"/>
    </source>
</evidence>
<feature type="region of interest" description="Disordered" evidence="11">
    <location>
        <begin position="533"/>
        <end position="554"/>
    </location>
</feature>
<comment type="similarity">
    <text evidence="10">Belongs to the DHHC palmitoyltransferase family.</text>
</comment>
<dbReference type="EMBL" id="SDOV01000001">
    <property type="protein sequence ID" value="KAH7644648.1"/>
    <property type="molecule type" value="Genomic_DNA"/>
</dbReference>
<dbReference type="GO" id="GO:0006612">
    <property type="term" value="P:protein targeting to membrane"/>
    <property type="evidence" value="ECO:0007669"/>
    <property type="project" value="TreeGrafter"/>
</dbReference>
<feature type="region of interest" description="Disordered" evidence="11">
    <location>
        <begin position="285"/>
        <end position="309"/>
    </location>
</feature>
<keyword evidence="7" id="KW-0449">Lipoprotein</keyword>
<sequence length="657" mass="75192">MAKQISVFYFTVTLLVGTCVSFFIFDSPYLSNKISPLVPIVAACLFLFVLFSLFRTSFTDPGILPRATPAEAADVEQQIVPNQSNSSTMRPPPRTKEVMINNQTIKLKYCFTCKIFRPPRASHCSLCDNCVERFDHHCPWVGNCVGKRNYRFFYMFIVSLAFLCIYVFSCIITHFILLSKTMTFVEAVKQSPVSVVEMIICFFSVWSILGLAGFHTYLIMSNLTTNEDIKGSFSKRNHVSVTNPYSLGSIFRNCYSILCSPIGPSLIHRRSYVYCEESIITTTASNNNSNHQTQSPQSSKQSQSIRFPGPVAYPLQPTAAFISGQQQQQQQLQAPGMASYYHHHQQQQQQQQPPSMNKSPQIISHQLKQQSNGQSQYYVPMMKNMSISQQLHSDLHGQVYLGHDIDELDKQQQQQQQRYGLQPNYYHQQQQPQPINDNSHNSIVMMAEPYQIDHHNHHHETANAIDSLNYPHSTCQQACYYQKQSSSSPSIRQQTNIAQLQQQSDYHNYTTTMGTTTTVKGGNVVGQTINTRSQQIKSQSNSNDNGKNQHHHCGRYYSRKNHGQQLEPYRHSINNVRTQSINLDDENEPDDVIIDILDDRPLTYFVFPMGNKTISPATPPSPRLVTFKMADSPKRRLYRPLRRYRQKLTTIVEMENT</sequence>
<evidence type="ECO:0000256" key="1">
    <source>
        <dbReference type="ARBA" id="ARBA00004127"/>
    </source>
</evidence>
<protein>
    <recommendedName>
        <fullName evidence="10">Palmitoyltransferase</fullName>
        <ecNumber evidence="10">2.3.1.225</ecNumber>
    </recommendedName>
</protein>
<comment type="caution">
    <text evidence="13">The sequence shown here is derived from an EMBL/GenBank/DDBJ whole genome shotgun (WGS) entry which is preliminary data.</text>
</comment>
<evidence type="ECO:0000256" key="11">
    <source>
        <dbReference type="SAM" id="MobiDB-lite"/>
    </source>
</evidence>
<evidence type="ECO:0000313" key="13">
    <source>
        <dbReference type="EMBL" id="KAH7644648.1"/>
    </source>
</evidence>
<feature type="transmembrane region" description="Helical" evidence="10">
    <location>
        <begin position="197"/>
        <end position="220"/>
    </location>
</feature>
<evidence type="ECO:0000256" key="5">
    <source>
        <dbReference type="ARBA" id="ARBA00023136"/>
    </source>
</evidence>
<comment type="catalytic activity">
    <reaction evidence="9 10">
        <text>L-cysteinyl-[protein] + hexadecanoyl-CoA = S-hexadecanoyl-L-cysteinyl-[protein] + CoA</text>
        <dbReference type="Rhea" id="RHEA:36683"/>
        <dbReference type="Rhea" id="RHEA-COMP:10131"/>
        <dbReference type="Rhea" id="RHEA-COMP:11032"/>
        <dbReference type="ChEBI" id="CHEBI:29950"/>
        <dbReference type="ChEBI" id="CHEBI:57287"/>
        <dbReference type="ChEBI" id="CHEBI:57379"/>
        <dbReference type="ChEBI" id="CHEBI:74151"/>
        <dbReference type="EC" id="2.3.1.225"/>
    </reaction>
</comment>
<dbReference type="GO" id="GO:0005794">
    <property type="term" value="C:Golgi apparatus"/>
    <property type="evidence" value="ECO:0007669"/>
    <property type="project" value="TreeGrafter"/>
</dbReference>
<feature type="compositionally biased region" description="Low complexity" evidence="11">
    <location>
        <begin position="285"/>
        <end position="304"/>
    </location>
</feature>
<evidence type="ECO:0000256" key="3">
    <source>
        <dbReference type="ARBA" id="ARBA00022692"/>
    </source>
</evidence>
<feature type="transmembrane region" description="Helical" evidence="10">
    <location>
        <begin position="7"/>
        <end position="25"/>
    </location>
</feature>
<feature type="region of interest" description="Disordered" evidence="11">
    <location>
        <begin position="324"/>
        <end position="372"/>
    </location>
</feature>
<feature type="compositionally biased region" description="Polar residues" evidence="11">
    <location>
        <begin position="533"/>
        <end position="546"/>
    </location>
</feature>
<dbReference type="InterPro" id="IPR039859">
    <property type="entry name" value="PFA4/ZDH16/20/ERF2-like"/>
</dbReference>
<dbReference type="GO" id="GO:0019706">
    <property type="term" value="F:protein-cysteine S-palmitoyltransferase activity"/>
    <property type="evidence" value="ECO:0007669"/>
    <property type="project" value="UniProtKB-EC"/>
</dbReference>
<dbReference type="AlphaFoldDB" id="A0A9D4SK10"/>
<organism evidence="13">
    <name type="scientific">Dermatophagoides farinae</name>
    <name type="common">American house dust mite</name>
    <dbReference type="NCBI Taxonomy" id="6954"/>
    <lineage>
        <taxon>Eukaryota</taxon>
        <taxon>Metazoa</taxon>
        <taxon>Ecdysozoa</taxon>
        <taxon>Arthropoda</taxon>
        <taxon>Chelicerata</taxon>
        <taxon>Arachnida</taxon>
        <taxon>Acari</taxon>
        <taxon>Acariformes</taxon>
        <taxon>Sarcoptiformes</taxon>
        <taxon>Astigmata</taxon>
        <taxon>Psoroptidia</taxon>
        <taxon>Analgoidea</taxon>
        <taxon>Pyroglyphidae</taxon>
        <taxon>Dermatophagoidinae</taxon>
        <taxon>Dermatophagoides</taxon>
    </lineage>
</organism>
<evidence type="ECO:0000259" key="12">
    <source>
        <dbReference type="Pfam" id="PF01529"/>
    </source>
</evidence>
<comment type="domain">
    <text evidence="10">The DHHC domain is required for palmitoyltransferase activity.</text>
</comment>
<accession>A0A9D4SK10</accession>
<reference evidence="13" key="2">
    <citation type="journal article" date="2021" name="World Allergy Organ. J.">
        <title>Chromosome-level assembly of Dermatophagoides farinae genome and transcriptome reveals two novel allergens Der f 37 and Der f 39.</title>
        <authorList>
            <person name="Chen J."/>
            <person name="Cai Z."/>
            <person name="Fan D."/>
            <person name="Hu J."/>
            <person name="Hou Y."/>
            <person name="He Y."/>
            <person name="Zhang Z."/>
            <person name="Zhao Z."/>
            <person name="Gao P."/>
            <person name="Hu W."/>
            <person name="Sun J."/>
            <person name="Li J."/>
            <person name="Ji K."/>
        </authorList>
    </citation>
    <scope>NUCLEOTIDE SEQUENCE</scope>
    <source>
        <strain evidence="13">JKM2019</strain>
    </source>
</reference>
<dbReference type="Proteomes" id="UP000828236">
    <property type="component" value="Unassembled WGS sequence"/>
</dbReference>
<dbReference type="GO" id="GO:0005783">
    <property type="term" value="C:endoplasmic reticulum"/>
    <property type="evidence" value="ECO:0007669"/>
    <property type="project" value="TreeGrafter"/>
</dbReference>
<keyword evidence="4 10" id="KW-1133">Transmembrane helix</keyword>
<evidence type="ECO:0000256" key="9">
    <source>
        <dbReference type="ARBA" id="ARBA00048048"/>
    </source>
</evidence>
<evidence type="ECO:0000256" key="8">
    <source>
        <dbReference type="ARBA" id="ARBA00023315"/>
    </source>
</evidence>
<keyword evidence="3 10" id="KW-0812">Transmembrane</keyword>
<gene>
    <name evidence="13" type="ORF">HUG17_0186</name>
</gene>
<dbReference type="InterPro" id="IPR001594">
    <property type="entry name" value="Palmitoyltrfase_DHHC"/>
</dbReference>
<keyword evidence="5 10" id="KW-0472">Membrane</keyword>
<dbReference type="Pfam" id="PF01529">
    <property type="entry name" value="DHHC"/>
    <property type="match status" value="1"/>
</dbReference>
<evidence type="ECO:0000256" key="4">
    <source>
        <dbReference type="ARBA" id="ARBA00022989"/>
    </source>
</evidence>
<evidence type="ECO:0000256" key="10">
    <source>
        <dbReference type="RuleBase" id="RU079119"/>
    </source>
</evidence>
<feature type="domain" description="Palmitoyltransferase DHHC" evidence="12">
    <location>
        <begin position="105"/>
        <end position="230"/>
    </location>
</feature>
<proteinExistence type="inferred from homology"/>
<keyword evidence="6" id="KW-0564">Palmitate</keyword>
<keyword evidence="2 10" id="KW-0808">Transferase</keyword>
<reference evidence="13" key="1">
    <citation type="submission" date="2020-06" db="EMBL/GenBank/DDBJ databases">
        <authorList>
            <person name="Ji K."/>
            <person name="Li J."/>
        </authorList>
    </citation>
    <scope>NUCLEOTIDE SEQUENCE</scope>
    <source>
        <strain evidence="13">JKM2019</strain>
        <tissue evidence="13">Whole body</tissue>
    </source>
</reference>
<dbReference type="PROSITE" id="PS50216">
    <property type="entry name" value="DHHC"/>
    <property type="match status" value="1"/>
</dbReference>
<dbReference type="EC" id="2.3.1.225" evidence="10"/>
<feature type="transmembrane region" description="Helical" evidence="10">
    <location>
        <begin position="152"/>
        <end position="177"/>
    </location>
</feature>
<name>A0A9D4SK10_DERFA</name>
<dbReference type="PANTHER" id="PTHR22883">
    <property type="entry name" value="ZINC FINGER DHHC DOMAIN CONTAINING PROTEIN"/>
    <property type="match status" value="1"/>
</dbReference>
<feature type="compositionally biased region" description="Polar residues" evidence="11">
    <location>
        <begin position="353"/>
        <end position="372"/>
    </location>
</feature>
<comment type="subcellular location">
    <subcellularLocation>
        <location evidence="1">Endomembrane system</location>
        <topology evidence="1">Multi-pass membrane protein</topology>
    </subcellularLocation>
</comment>
<keyword evidence="8 10" id="KW-0012">Acyltransferase</keyword>
<evidence type="ECO:0000256" key="2">
    <source>
        <dbReference type="ARBA" id="ARBA00022679"/>
    </source>
</evidence>
<feature type="transmembrane region" description="Helical" evidence="10">
    <location>
        <begin position="37"/>
        <end position="54"/>
    </location>
</feature>